<organism evidence="4 5">
    <name type="scientific">Nitzschia inconspicua</name>
    <dbReference type="NCBI Taxonomy" id="303405"/>
    <lineage>
        <taxon>Eukaryota</taxon>
        <taxon>Sar</taxon>
        <taxon>Stramenopiles</taxon>
        <taxon>Ochrophyta</taxon>
        <taxon>Bacillariophyta</taxon>
        <taxon>Bacillariophyceae</taxon>
        <taxon>Bacillariophycidae</taxon>
        <taxon>Bacillariales</taxon>
        <taxon>Bacillariaceae</taxon>
        <taxon>Nitzschia</taxon>
    </lineage>
</organism>
<evidence type="ECO:0000256" key="2">
    <source>
        <dbReference type="SAM" id="Phobius"/>
    </source>
</evidence>
<protein>
    <submittedName>
        <fullName evidence="4">Alginate lyase-domain containing protein</fullName>
    </submittedName>
</protein>
<evidence type="ECO:0000259" key="3">
    <source>
        <dbReference type="Pfam" id="PF05426"/>
    </source>
</evidence>
<dbReference type="OrthoDB" id="46714at2759"/>
<feature type="domain" description="Alginate lyase" evidence="3">
    <location>
        <begin position="714"/>
        <end position="932"/>
    </location>
</feature>
<reference evidence="4" key="1">
    <citation type="journal article" date="2021" name="Sci. Rep.">
        <title>Diploid genomic architecture of Nitzschia inconspicua, an elite biomass production diatom.</title>
        <authorList>
            <person name="Oliver A."/>
            <person name="Podell S."/>
            <person name="Pinowska A."/>
            <person name="Traller J.C."/>
            <person name="Smith S.R."/>
            <person name="McClure R."/>
            <person name="Beliaev A."/>
            <person name="Bohutskyi P."/>
            <person name="Hill E.A."/>
            <person name="Rabines A."/>
            <person name="Zheng H."/>
            <person name="Allen L.Z."/>
            <person name="Kuo A."/>
            <person name="Grigoriev I.V."/>
            <person name="Allen A.E."/>
            <person name="Hazlebeck D."/>
            <person name="Allen E.E."/>
        </authorList>
    </citation>
    <scope>NUCLEOTIDE SEQUENCE</scope>
    <source>
        <strain evidence="4">Hildebrandi</strain>
    </source>
</reference>
<proteinExistence type="predicted"/>
<gene>
    <name evidence="4" type="ORF">IV203_033136</name>
</gene>
<feature type="compositionally biased region" description="Acidic residues" evidence="1">
    <location>
        <begin position="178"/>
        <end position="190"/>
    </location>
</feature>
<dbReference type="InterPro" id="IPR008397">
    <property type="entry name" value="Alginate_lyase_dom"/>
</dbReference>
<feature type="region of interest" description="Disordered" evidence="1">
    <location>
        <begin position="1"/>
        <end position="25"/>
    </location>
</feature>
<comment type="caution">
    <text evidence="4">The sequence shown here is derived from an EMBL/GenBank/DDBJ whole genome shotgun (WGS) entry which is preliminary data.</text>
</comment>
<feature type="compositionally biased region" description="Polar residues" evidence="1">
    <location>
        <begin position="129"/>
        <end position="142"/>
    </location>
</feature>
<evidence type="ECO:0000313" key="4">
    <source>
        <dbReference type="EMBL" id="KAG7345605.1"/>
    </source>
</evidence>
<dbReference type="GO" id="GO:0016829">
    <property type="term" value="F:lyase activity"/>
    <property type="evidence" value="ECO:0007669"/>
    <property type="project" value="UniProtKB-KW"/>
</dbReference>
<keyword evidence="2" id="KW-1133">Transmembrane helix</keyword>
<dbReference type="EMBL" id="JAGRRH010000022">
    <property type="protein sequence ID" value="KAG7345605.1"/>
    <property type="molecule type" value="Genomic_DNA"/>
</dbReference>
<name>A0A9K3KL01_9STRA</name>
<feature type="compositionally biased region" description="Polar residues" evidence="1">
    <location>
        <begin position="243"/>
        <end position="256"/>
    </location>
</feature>
<dbReference type="Pfam" id="PF05426">
    <property type="entry name" value="Alginate_lyase"/>
    <property type="match status" value="1"/>
</dbReference>
<keyword evidence="2" id="KW-0472">Membrane</keyword>
<keyword evidence="4" id="KW-0456">Lyase</keyword>
<evidence type="ECO:0000256" key="1">
    <source>
        <dbReference type="SAM" id="MobiDB-lite"/>
    </source>
</evidence>
<feature type="transmembrane region" description="Helical" evidence="2">
    <location>
        <begin position="49"/>
        <end position="67"/>
    </location>
</feature>
<dbReference type="AlphaFoldDB" id="A0A9K3KL01"/>
<reference evidence="4" key="2">
    <citation type="submission" date="2021-04" db="EMBL/GenBank/DDBJ databases">
        <authorList>
            <person name="Podell S."/>
        </authorList>
    </citation>
    <scope>NUCLEOTIDE SEQUENCE</scope>
    <source>
        <strain evidence="4">Hildebrandi</strain>
    </source>
</reference>
<feature type="compositionally biased region" description="Polar residues" evidence="1">
    <location>
        <begin position="1"/>
        <end position="10"/>
    </location>
</feature>
<evidence type="ECO:0000313" key="5">
    <source>
        <dbReference type="Proteomes" id="UP000693970"/>
    </source>
</evidence>
<dbReference type="Proteomes" id="UP000693970">
    <property type="component" value="Unassembled WGS sequence"/>
</dbReference>
<keyword evidence="5" id="KW-1185">Reference proteome</keyword>
<keyword evidence="2" id="KW-0812">Transmembrane</keyword>
<feature type="region of interest" description="Disordered" evidence="1">
    <location>
        <begin position="217"/>
        <end position="256"/>
    </location>
</feature>
<feature type="compositionally biased region" description="Acidic residues" evidence="1">
    <location>
        <begin position="219"/>
        <end position="234"/>
    </location>
</feature>
<sequence length="1187" mass="135544">MPSTSTSQSHRWAAATESKRNRRRTISGPRHLLGCNCCSFSPSSSSPTVLLIIFLVILLGFLQFDVWRKLSHVDGDNAFSETYSLLTSSKQAFVSSSKKRSKLKPTSMQSLVEKDASKKRSSNKAAALFSNTDGKLTEQQDAFPSWDSNEDIQSHPLTASDAENNNDDNTDDGKTDDDNTDADDNDDDEKPEGQEISESLDEIVMLRKLPLFLSHDERTDIEDTDDETNDDDATDNNIDGGEMTTNGQPGSSMTISSSDTHYYKLGLVRAIGNALPPRHDANQTLRNLEFILKYEPNSEQLHKHWVFNRIVDKDLLQRLLNLLQRYNQTSYTIIPFVLKEYAKKQYEFRKGHYQDELDMIHNKSFYIDKWTDNDRARYFDIIQDQKNLYVTNQNNARNVAMEWYMLPNRTVPDVDYVLPWDGNCFLTHAAFVKLQQDLIRWNSDPLAAYKASSRGESFSQTNPKIRSLMKEPFKYFYTPMDRLLVGNEVLLDPNYLPRLNEEPQIIFHHTAVGRFDPTLRYGKKNKVEMLLRLRIKGPWDVYAKDLADVRDNAFSDWIGPPPAAGWVSRLFSGKSRLEKKNTSPQRVKARTDGMTRMLQRLDLQVATKLHGWNSSTWMFYDQGILAKEAEFWANSQQLNGTSPFADSNSSLYNLIQNLVAHADHALHAGPWSVMDKKPCGCGKYNDCHDYYSVIGHKITSVNTSINLPMCASDAVRYDRSRLEAFQYNTTILSLAYSITRNNSYVEKAAENILTWFVNPKTRMNPRLGVEWHHGGNQNFITKYGVIEFKDLYYFLDAVRIVEESGVWTKAQTDDVVLWFQQYLDWLLVSKDKHSRRGGLRAYFEPNHHGLYHDIQVISVASFVGNLTIALTTMHESASRLLTQVSAKGELRKELGSSNCEHWQAVTLQGWFTLARMAKKAGVNLWNKLRAPSHPELGTTEPQSALCRAAEYTIPLLRNRPTCNGSYVYMGEDVSRWFPLYLEVQHHCSNAVIRYPGFLWPDWWPLDSLPESPPGDAYQMKPLHSHGTAIAPFWNLGLLVCHLTPSAQGSKEEVIVDCGATALRAHSAAWNQEKVQAVFIENDFMDYTTKTCQENVDYLPLIKEELGGIHGCYLTADILRQLLIRAGFAEQGLKGRWGEQHRASHLREMLELGTGYNTSYFLISQFLRMRPPTDKDYSISCSKDWALK</sequence>
<accession>A0A9K3KL01</accession>
<feature type="region of interest" description="Disordered" evidence="1">
    <location>
        <begin position="96"/>
        <end position="201"/>
    </location>
</feature>